<dbReference type="AlphaFoldDB" id="A0A1K0H1H0"/>
<evidence type="ECO:0000313" key="4">
    <source>
        <dbReference type="EMBL" id="SAM80720.1"/>
    </source>
</evidence>
<dbReference type="EMBL" id="ULHB01000240">
    <property type="protein sequence ID" value="SYW86179.1"/>
    <property type="molecule type" value="Genomic_DNA"/>
</dbReference>
<keyword evidence="1" id="KW-0677">Repeat</keyword>
<dbReference type="EMBL" id="LT558120">
    <property type="protein sequence ID" value="SAM80720.1"/>
    <property type="molecule type" value="Genomic_DNA"/>
</dbReference>
<evidence type="ECO:0000313" key="7">
    <source>
        <dbReference type="Proteomes" id="UP000658997"/>
    </source>
</evidence>
<gene>
    <name evidence="5" type="ORF">UBRO2_05899</name>
    <name evidence="4" type="ORF">UBRO_02542</name>
</gene>
<dbReference type="PANTHER" id="PTHR21098:SF0">
    <property type="entry name" value="RIBOFLAVIN SYNTHASE"/>
    <property type="match status" value="1"/>
</dbReference>
<feature type="domain" description="Lumazine-binding" evidence="3">
    <location>
        <begin position="110"/>
        <end position="241"/>
    </location>
</feature>
<dbReference type="InterPro" id="IPR023366">
    <property type="entry name" value="ATP_synth_asu-like_sf"/>
</dbReference>
<dbReference type="InterPro" id="IPR026017">
    <property type="entry name" value="Lumazine-bd_dom"/>
</dbReference>
<dbReference type="GO" id="GO:0004746">
    <property type="term" value="F:riboflavin synthase activity"/>
    <property type="evidence" value="ECO:0007669"/>
    <property type="project" value="TreeGrafter"/>
</dbReference>
<feature type="repeat" description="Lumazine-binding" evidence="2">
    <location>
        <begin position="110"/>
        <end position="241"/>
    </location>
</feature>
<keyword evidence="7" id="KW-1185">Reference proteome</keyword>
<dbReference type="Gene3D" id="2.40.30.20">
    <property type="match status" value="2"/>
</dbReference>
<dbReference type="Proteomes" id="UP000179920">
    <property type="component" value="Chromosome IV"/>
</dbReference>
<proteinExistence type="predicted"/>
<evidence type="ECO:0000256" key="1">
    <source>
        <dbReference type="ARBA" id="ARBA00022737"/>
    </source>
</evidence>
<dbReference type="OrthoDB" id="10258924at2759"/>
<dbReference type="InterPro" id="IPR017938">
    <property type="entry name" value="Riboflavin_synthase-like_b-brl"/>
</dbReference>
<sequence>MFTGIVELLAPIIDISPQDATKSGGGGYSMTIGKTAPILKDCHIGDSIAVNGTCLTVTEFDANESNQGGYFKIGVAPETLKKTNLGELKVGDGVNCERAMDAHTRFGGHFVQGHVDTTALIRSVVPTGNALTITLRLQHKPDQLPLPSSLSPYLIPKGYVTLDGASLTLIEVSPATGGLLPSNSTAGDIREDAQTPKKEIVEFSVMLIAHTQEAIGLSRKKPGDTVNVELDMVGKYVHRAVLGSLERDAEEYAEAANSVDAGRNAVGNAVGPASSQALEGMVERIVRKVLSEQK</sequence>
<accession>A0A1K0H1H0</accession>
<reference evidence="6" key="1">
    <citation type="submission" date="2016-04" db="EMBL/GenBank/DDBJ databases">
        <authorList>
            <person name="Guldener U."/>
            <person name="Guldener U."/>
        </authorList>
    </citation>
    <scope>NUCLEOTIDE SEQUENCE [LARGE SCALE GENOMIC DNA]</scope>
    <source>
        <strain evidence="6">UB2112</strain>
    </source>
</reference>
<evidence type="ECO:0000313" key="6">
    <source>
        <dbReference type="Proteomes" id="UP000179920"/>
    </source>
</evidence>
<dbReference type="NCBIfam" id="NF006767">
    <property type="entry name" value="PRK09289.1"/>
    <property type="match status" value="1"/>
</dbReference>
<dbReference type="CDD" id="cd00402">
    <property type="entry name" value="Riboflavin_synthase_like"/>
    <property type="match status" value="1"/>
</dbReference>
<dbReference type="GO" id="GO:0009231">
    <property type="term" value="P:riboflavin biosynthetic process"/>
    <property type="evidence" value="ECO:0007669"/>
    <property type="project" value="TreeGrafter"/>
</dbReference>
<dbReference type="SUPFAM" id="SSF63380">
    <property type="entry name" value="Riboflavin synthase domain-like"/>
    <property type="match status" value="2"/>
</dbReference>
<organism evidence="4 6">
    <name type="scientific">Ustilago bromivora</name>
    <dbReference type="NCBI Taxonomy" id="307758"/>
    <lineage>
        <taxon>Eukaryota</taxon>
        <taxon>Fungi</taxon>
        <taxon>Dikarya</taxon>
        <taxon>Basidiomycota</taxon>
        <taxon>Ustilaginomycotina</taxon>
        <taxon>Ustilaginomycetes</taxon>
        <taxon>Ustilaginales</taxon>
        <taxon>Ustilaginaceae</taxon>
        <taxon>Ustilago</taxon>
    </lineage>
</organism>
<dbReference type="PROSITE" id="PS51177">
    <property type="entry name" value="LUMAZINE_BIND"/>
    <property type="match status" value="2"/>
</dbReference>
<dbReference type="NCBIfam" id="TIGR00187">
    <property type="entry name" value="ribE"/>
    <property type="match status" value="1"/>
</dbReference>
<feature type="domain" description="Lumazine-binding" evidence="3">
    <location>
        <begin position="1"/>
        <end position="109"/>
    </location>
</feature>
<dbReference type="InterPro" id="IPR001783">
    <property type="entry name" value="Lumazine-bd"/>
</dbReference>
<protein>
    <submittedName>
        <fullName evidence="5">Related to RIB5 - riboflavin synthase, alpha chain</fullName>
    </submittedName>
    <submittedName>
        <fullName evidence="4">Related to RIB5-riboflavin synthase, alpha chain</fullName>
    </submittedName>
</protein>
<feature type="repeat" description="Lumazine-binding" evidence="2">
    <location>
        <begin position="1"/>
        <end position="109"/>
    </location>
</feature>
<dbReference type="Pfam" id="PF00677">
    <property type="entry name" value="Lum_binding"/>
    <property type="match status" value="2"/>
</dbReference>
<reference evidence="4" key="2">
    <citation type="submission" date="2016-04" db="EMBL/GenBank/DDBJ databases">
        <authorList>
            <person name="Evans L.H."/>
            <person name="Alamgir A."/>
            <person name="Owens N."/>
            <person name="Weber N.D."/>
            <person name="Virtaneva K."/>
            <person name="Barbian K."/>
            <person name="Babar A."/>
            <person name="Rosenke K."/>
        </authorList>
    </citation>
    <scope>NUCLEOTIDE SEQUENCE</scope>
    <source>
        <strain evidence="4">UB2112</strain>
    </source>
</reference>
<dbReference type="FunFam" id="2.40.30.20:FF:000006">
    <property type="entry name" value="Riboflavin synthase, alpha subunit"/>
    <property type="match status" value="1"/>
</dbReference>
<evidence type="ECO:0000313" key="5">
    <source>
        <dbReference type="EMBL" id="SYW86179.1"/>
    </source>
</evidence>
<reference evidence="5" key="3">
    <citation type="submission" date="2018-08" db="EMBL/GenBank/DDBJ databases">
        <authorList>
            <person name="Guldener U."/>
        </authorList>
    </citation>
    <scope>NUCLEOTIDE SEQUENCE</scope>
    <source>
        <strain evidence="5">UB2</strain>
    </source>
</reference>
<name>A0A1K0H1H0_9BASI</name>
<evidence type="ECO:0000256" key="2">
    <source>
        <dbReference type="PROSITE-ProRule" id="PRU00524"/>
    </source>
</evidence>
<dbReference type="Proteomes" id="UP000658997">
    <property type="component" value="Unassembled WGS sequence"/>
</dbReference>
<dbReference type="PANTHER" id="PTHR21098">
    <property type="entry name" value="RIBOFLAVIN SYNTHASE ALPHA CHAIN"/>
    <property type="match status" value="1"/>
</dbReference>
<evidence type="ECO:0000259" key="3">
    <source>
        <dbReference type="PROSITE" id="PS51177"/>
    </source>
</evidence>